<dbReference type="InterPro" id="IPR045851">
    <property type="entry name" value="AMP-bd_C_sf"/>
</dbReference>
<evidence type="ECO:0000256" key="2">
    <source>
        <dbReference type="ARBA" id="ARBA00005005"/>
    </source>
</evidence>
<dbReference type="InterPro" id="IPR025110">
    <property type="entry name" value="AMP-bd_C"/>
</dbReference>
<dbReference type="InterPro" id="IPR050237">
    <property type="entry name" value="ATP-dep_AMP-bd_enzyme"/>
</dbReference>
<evidence type="ECO:0000256" key="1">
    <source>
        <dbReference type="ARBA" id="ARBA00004170"/>
    </source>
</evidence>
<dbReference type="Proteomes" id="UP000244906">
    <property type="component" value="Unassembled WGS sequence"/>
</dbReference>
<proteinExistence type="predicted"/>
<feature type="domain" description="AMP-binding enzyme C-terminal" evidence="9">
    <location>
        <begin position="447"/>
        <end position="521"/>
    </location>
</feature>
<dbReference type="SUPFAM" id="SSF56801">
    <property type="entry name" value="Acetyl-CoA synthetase-like"/>
    <property type="match status" value="1"/>
</dbReference>
<dbReference type="AlphaFoldDB" id="A0A2V1GWC4"/>
<evidence type="ECO:0000256" key="5">
    <source>
        <dbReference type="ARBA" id="ARBA00026121"/>
    </source>
</evidence>
<organism evidence="10 11">
    <name type="scientific">Pelagibaculum spongiae</name>
    <dbReference type="NCBI Taxonomy" id="2080658"/>
    <lineage>
        <taxon>Bacteria</taxon>
        <taxon>Pseudomonadati</taxon>
        <taxon>Pseudomonadota</taxon>
        <taxon>Gammaproteobacteria</taxon>
        <taxon>Oceanospirillales</taxon>
        <taxon>Pelagibaculum</taxon>
    </lineage>
</organism>
<comment type="subcellular location">
    <subcellularLocation>
        <location evidence="1">Membrane</location>
        <topology evidence="1">Peripheral membrane protein</topology>
    </subcellularLocation>
</comment>
<evidence type="ECO:0000313" key="11">
    <source>
        <dbReference type="Proteomes" id="UP000244906"/>
    </source>
</evidence>
<keyword evidence="3 10" id="KW-0436">Ligase</keyword>
<dbReference type="PANTHER" id="PTHR43767:SF8">
    <property type="entry name" value="LONG-CHAIN-FATTY-ACID--COA LIGASE"/>
    <property type="match status" value="1"/>
</dbReference>
<protein>
    <recommendedName>
        <fullName evidence="6">Long-chain-fatty-acid--CoA ligase</fullName>
        <ecNumber evidence="5">6.2.1.3</ecNumber>
    </recommendedName>
    <alternativeName>
        <fullName evidence="7">Long-chain acyl-CoA synthetase</fullName>
    </alternativeName>
</protein>
<reference evidence="10 11" key="1">
    <citation type="submission" date="2018-04" db="EMBL/GenBank/DDBJ databases">
        <title>Thalassorhabdus spongiae gen. nov., sp. nov., isolated from a marine sponge in South-West Iceland.</title>
        <authorList>
            <person name="Knobloch S."/>
            <person name="Daussin A."/>
            <person name="Johannsson R."/>
            <person name="Marteinsson V.T."/>
        </authorList>
    </citation>
    <scope>NUCLEOTIDE SEQUENCE [LARGE SCALE GENOMIC DNA]</scope>
    <source>
        <strain evidence="10 11">Hp12</strain>
    </source>
</reference>
<sequence>MIPSLISELPESSHHLGSLIEHVCKKYQDQPAFSFAKQTISYKKFLKLSRAFAQQLQKSGIKAGDRMILQLPNSIQLVAAAAGGFMAGVIVVPVNPLLTVRELEYIYQDAKPHLIVADYSSWQSRSHKPQLAQAELWLNVCGSLKQSPIKRIWRDFRLNQEQKTSLFHWHALSDDQFKMAQLSSNDLAVLQYTGGTTGEPKGAMISHGNLLANLAQLEELLSPRMATIKTTLTALPLYHTFAFTVNFLGMMNHGVHNILVERQIGQGQIIRLLKEQRVNCITGVNSLFSALLNSPGFNRHSWPDLKLAVTGGMAMRNMVAASWLQLTGIPLIQGYGLSEASPVVSCNPAEGDGGEGVGLPLANTEIAVCDEQGQRLSIDSVGEILVRGPQVMQGYWNKPSDTDEVIDANGWLHTGDIGKIDAKGYLHLLDRKKDLILVSGFNVFPNEIEMVAEAHPDIREAAAVGVPDHQTGECVKLFVVAGCPGVSREEVASYCQQHLAAYKVPRHIQFVSELPRASVGKLLRRHLREKAV</sequence>
<dbReference type="Gene3D" id="3.40.50.12780">
    <property type="entry name" value="N-terminal domain of ligase-like"/>
    <property type="match status" value="1"/>
</dbReference>
<keyword evidence="11" id="KW-1185">Reference proteome</keyword>
<dbReference type="Gene3D" id="3.30.300.30">
    <property type="match status" value="1"/>
</dbReference>
<dbReference type="Pfam" id="PF00501">
    <property type="entry name" value="AMP-binding"/>
    <property type="match status" value="1"/>
</dbReference>
<comment type="caution">
    <text evidence="10">The sequence shown here is derived from an EMBL/GenBank/DDBJ whole genome shotgun (WGS) entry which is preliminary data.</text>
</comment>
<evidence type="ECO:0000259" key="9">
    <source>
        <dbReference type="Pfam" id="PF13193"/>
    </source>
</evidence>
<dbReference type="InterPro" id="IPR020845">
    <property type="entry name" value="AMP-binding_CS"/>
</dbReference>
<dbReference type="PROSITE" id="PS00455">
    <property type="entry name" value="AMP_BINDING"/>
    <property type="match status" value="1"/>
</dbReference>
<evidence type="ECO:0000256" key="4">
    <source>
        <dbReference type="ARBA" id="ARBA00023136"/>
    </source>
</evidence>
<gene>
    <name evidence="10" type="ORF">DC094_19005</name>
</gene>
<feature type="domain" description="AMP-dependent synthetase/ligase" evidence="8">
    <location>
        <begin position="21"/>
        <end position="396"/>
    </location>
</feature>
<dbReference type="GO" id="GO:0016020">
    <property type="term" value="C:membrane"/>
    <property type="evidence" value="ECO:0007669"/>
    <property type="project" value="UniProtKB-SubCell"/>
</dbReference>
<dbReference type="InterPro" id="IPR000873">
    <property type="entry name" value="AMP-dep_synth/lig_dom"/>
</dbReference>
<dbReference type="Pfam" id="PF13193">
    <property type="entry name" value="AMP-binding_C"/>
    <property type="match status" value="1"/>
</dbReference>
<dbReference type="GO" id="GO:0004467">
    <property type="term" value="F:long-chain fatty acid-CoA ligase activity"/>
    <property type="evidence" value="ECO:0007669"/>
    <property type="project" value="UniProtKB-EC"/>
</dbReference>
<evidence type="ECO:0000256" key="3">
    <source>
        <dbReference type="ARBA" id="ARBA00022598"/>
    </source>
</evidence>
<comment type="pathway">
    <text evidence="2">Lipid metabolism; fatty acid beta-oxidation.</text>
</comment>
<name>A0A2V1GWC4_9GAMM</name>
<dbReference type="InterPro" id="IPR042099">
    <property type="entry name" value="ANL_N_sf"/>
</dbReference>
<dbReference type="PANTHER" id="PTHR43767">
    <property type="entry name" value="LONG-CHAIN-FATTY-ACID--COA LIGASE"/>
    <property type="match status" value="1"/>
</dbReference>
<evidence type="ECO:0000256" key="7">
    <source>
        <dbReference type="ARBA" id="ARBA00042773"/>
    </source>
</evidence>
<evidence type="ECO:0000313" key="10">
    <source>
        <dbReference type="EMBL" id="PVZ64952.1"/>
    </source>
</evidence>
<dbReference type="EC" id="6.2.1.3" evidence="5"/>
<accession>A0A2V1GWC4</accession>
<evidence type="ECO:0000256" key="6">
    <source>
        <dbReference type="ARBA" id="ARBA00039545"/>
    </source>
</evidence>
<dbReference type="RefSeq" id="WP_116688707.1">
    <property type="nucleotide sequence ID" value="NZ_CAWNYD010000011.1"/>
</dbReference>
<evidence type="ECO:0000259" key="8">
    <source>
        <dbReference type="Pfam" id="PF00501"/>
    </source>
</evidence>
<dbReference type="OrthoDB" id="9761989at2"/>
<keyword evidence="4" id="KW-0472">Membrane</keyword>
<dbReference type="EMBL" id="QDDL01000011">
    <property type="protein sequence ID" value="PVZ64952.1"/>
    <property type="molecule type" value="Genomic_DNA"/>
</dbReference>